<dbReference type="PROSITE" id="PS00756">
    <property type="entry name" value="SECY_2"/>
    <property type="match status" value="1"/>
</dbReference>
<dbReference type="GO" id="GO:0005524">
    <property type="term" value="F:ATP binding"/>
    <property type="evidence" value="ECO:0007669"/>
    <property type="project" value="InterPro"/>
</dbReference>
<dbReference type="HAMAP" id="MF_00235">
    <property type="entry name" value="Adenylate_kinase_Adk"/>
    <property type="match status" value="1"/>
</dbReference>
<evidence type="ECO:0000256" key="4">
    <source>
        <dbReference type="ARBA" id="ARBA00022448"/>
    </source>
</evidence>
<sequence>MQLMTPLFPYLSRLSKEGEAGQAKITKYTRYFGIILSFIQAIGITSGIRTMTSPTGQLLVLSSISSWNFSLIGIVTLTTGTAIVMWMGEQISERGIGNGVSLIIFAGIVSQIPFGMFSTLQLFANNELSLLVLIVVAAVIIAGVLFVVYVETSVRRLPVQYPRRVIGRSMVGGQSSFFPFKINSSGVIPPIFASSILAFPATITTFYNDVPLVRSIGAELTPNKLIYNLIFVVLIFLFAYFYTAVQFNPVKLSEELKKYGVLVPDDVIIRMVEEKLKRQDNFILDGFPRNISQAERLDSFLNSNRKKIDHVLYFHIDEALLVERITGRRINPNTGKEYHIKYNPPKVSGICDTDGSSLVQRPDDTEEKIRVRYATFEKETIPLIDFYKKKGNLIQIDASQDISDISRHISSVIKL</sequence>
<keyword evidence="11" id="KW-0811">Translocation</keyword>
<dbReference type="Pfam" id="PF00344">
    <property type="entry name" value="SecY"/>
    <property type="match status" value="1"/>
</dbReference>
<comment type="similarity">
    <text evidence="3">Belongs to the adenylate kinase family.</text>
</comment>
<dbReference type="GO" id="GO:0004017">
    <property type="term" value="F:AMP kinase activity"/>
    <property type="evidence" value="ECO:0007669"/>
    <property type="project" value="InterPro"/>
</dbReference>
<evidence type="ECO:0000256" key="12">
    <source>
        <dbReference type="ARBA" id="ARBA00023136"/>
    </source>
</evidence>
<evidence type="ECO:0000313" key="15">
    <source>
        <dbReference type="EMBL" id="KAK3596082.1"/>
    </source>
</evidence>
<evidence type="ECO:0000256" key="8">
    <source>
        <dbReference type="ARBA" id="ARBA00022777"/>
    </source>
</evidence>
<feature type="transmembrane region" description="Helical" evidence="13">
    <location>
        <begin position="69"/>
        <end position="88"/>
    </location>
</feature>
<dbReference type="CDD" id="cd01428">
    <property type="entry name" value="ADK"/>
    <property type="match status" value="1"/>
</dbReference>
<dbReference type="GO" id="GO:0016020">
    <property type="term" value="C:membrane"/>
    <property type="evidence" value="ECO:0007669"/>
    <property type="project" value="UniProtKB-SubCell"/>
</dbReference>
<dbReference type="InterPro" id="IPR023201">
    <property type="entry name" value="SecY_dom_sf"/>
</dbReference>
<dbReference type="InterPro" id="IPR033690">
    <property type="entry name" value="Adenylat_kinase_CS"/>
</dbReference>
<dbReference type="SUPFAM" id="SSF103491">
    <property type="entry name" value="Preprotein translocase SecY subunit"/>
    <property type="match status" value="1"/>
</dbReference>
<feature type="transmembrane region" description="Helical" evidence="13">
    <location>
        <begin position="130"/>
        <end position="150"/>
    </location>
</feature>
<dbReference type="EMBL" id="JAEAOA010001653">
    <property type="protein sequence ID" value="KAK3596082.1"/>
    <property type="molecule type" value="Genomic_DNA"/>
</dbReference>
<dbReference type="Pfam" id="PF05191">
    <property type="entry name" value="ADK_lid"/>
    <property type="match status" value="1"/>
</dbReference>
<evidence type="ECO:0000256" key="1">
    <source>
        <dbReference type="ARBA" id="ARBA00004141"/>
    </source>
</evidence>
<gene>
    <name evidence="15" type="ORF">CHS0354_027352</name>
</gene>
<evidence type="ECO:0000256" key="6">
    <source>
        <dbReference type="ARBA" id="ARBA00022692"/>
    </source>
</evidence>
<keyword evidence="6 13" id="KW-0812">Transmembrane</keyword>
<keyword evidence="4" id="KW-0813">Transport</keyword>
<evidence type="ECO:0000256" key="2">
    <source>
        <dbReference type="ARBA" id="ARBA00005751"/>
    </source>
</evidence>
<evidence type="ECO:0000256" key="7">
    <source>
        <dbReference type="ARBA" id="ARBA00022741"/>
    </source>
</evidence>
<keyword evidence="7" id="KW-0547">Nucleotide-binding</keyword>
<dbReference type="Gene3D" id="1.10.3370.10">
    <property type="entry name" value="SecY subunit domain"/>
    <property type="match status" value="1"/>
</dbReference>
<keyword evidence="5" id="KW-0808">Transferase</keyword>
<name>A0AAE0SQA6_9BIVA</name>
<dbReference type="InterPro" id="IPR000850">
    <property type="entry name" value="Adenylat/UMP-CMP_kin"/>
</dbReference>
<feature type="transmembrane region" description="Helical" evidence="13">
    <location>
        <begin position="100"/>
        <end position="124"/>
    </location>
</feature>
<dbReference type="InterPro" id="IPR007862">
    <property type="entry name" value="Adenylate_kinase_lid-dom"/>
</dbReference>
<dbReference type="PROSITE" id="PS00113">
    <property type="entry name" value="ADENYLATE_KINASE"/>
    <property type="match status" value="1"/>
</dbReference>
<keyword evidence="16" id="KW-1185">Reference proteome</keyword>
<feature type="transmembrane region" description="Helical" evidence="13">
    <location>
        <begin position="226"/>
        <end position="245"/>
    </location>
</feature>
<evidence type="ECO:0000256" key="5">
    <source>
        <dbReference type="ARBA" id="ARBA00022679"/>
    </source>
</evidence>
<protein>
    <recommendedName>
        <fullName evidence="14">Adenylate kinase active site lid domain-containing protein</fullName>
    </recommendedName>
</protein>
<evidence type="ECO:0000256" key="13">
    <source>
        <dbReference type="SAM" id="Phobius"/>
    </source>
</evidence>
<feature type="domain" description="Adenylate kinase active site lid" evidence="14">
    <location>
        <begin position="328"/>
        <end position="363"/>
    </location>
</feature>
<comment type="caution">
    <text evidence="15">The sequence shown here is derived from an EMBL/GenBank/DDBJ whole genome shotgun (WGS) entry which is preliminary data.</text>
</comment>
<dbReference type="GO" id="GO:0015031">
    <property type="term" value="P:protein transport"/>
    <property type="evidence" value="ECO:0007669"/>
    <property type="project" value="UniProtKB-KW"/>
</dbReference>
<dbReference type="Proteomes" id="UP001195483">
    <property type="component" value="Unassembled WGS sequence"/>
</dbReference>
<keyword evidence="12 13" id="KW-0472">Membrane</keyword>
<dbReference type="PANTHER" id="PTHR23359">
    <property type="entry name" value="NUCLEOTIDE KINASE"/>
    <property type="match status" value="1"/>
</dbReference>
<organism evidence="15 16">
    <name type="scientific">Potamilus streckersoni</name>
    <dbReference type="NCBI Taxonomy" id="2493646"/>
    <lineage>
        <taxon>Eukaryota</taxon>
        <taxon>Metazoa</taxon>
        <taxon>Spiralia</taxon>
        <taxon>Lophotrochozoa</taxon>
        <taxon>Mollusca</taxon>
        <taxon>Bivalvia</taxon>
        <taxon>Autobranchia</taxon>
        <taxon>Heteroconchia</taxon>
        <taxon>Palaeoheterodonta</taxon>
        <taxon>Unionida</taxon>
        <taxon>Unionoidea</taxon>
        <taxon>Unionidae</taxon>
        <taxon>Ambleminae</taxon>
        <taxon>Lampsilini</taxon>
        <taxon>Potamilus</taxon>
    </lineage>
</organism>
<dbReference type="InterPro" id="IPR030659">
    <property type="entry name" value="SecY_CS"/>
</dbReference>
<comment type="similarity">
    <text evidence="2">Belongs to the SecY/SEC61-alpha family.</text>
</comment>
<evidence type="ECO:0000313" key="16">
    <source>
        <dbReference type="Proteomes" id="UP001195483"/>
    </source>
</evidence>
<evidence type="ECO:0000256" key="9">
    <source>
        <dbReference type="ARBA" id="ARBA00022927"/>
    </source>
</evidence>
<evidence type="ECO:0000256" key="3">
    <source>
        <dbReference type="ARBA" id="ARBA00007220"/>
    </source>
</evidence>
<dbReference type="InterPro" id="IPR027417">
    <property type="entry name" value="P-loop_NTPase"/>
</dbReference>
<comment type="subcellular location">
    <subcellularLocation>
        <location evidence="1">Membrane</location>
        <topology evidence="1">Multi-pass membrane protein</topology>
    </subcellularLocation>
</comment>
<keyword evidence="8" id="KW-0418">Kinase</keyword>
<dbReference type="AlphaFoldDB" id="A0AAE0SQA6"/>
<keyword evidence="10 13" id="KW-1133">Transmembrane helix</keyword>
<dbReference type="InterPro" id="IPR002208">
    <property type="entry name" value="SecY/SEC61-alpha"/>
</dbReference>
<reference evidence="15" key="1">
    <citation type="journal article" date="2021" name="Genome Biol. Evol.">
        <title>A High-Quality Reference Genome for a Parasitic Bivalve with Doubly Uniparental Inheritance (Bivalvia: Unionida).</title>
        <authorList>
            <person name="Smith C.H."/>
        </authorList>
    </citation>
    <scope>NUCLEOTIDE SEQUENCE</scope>
    <source>
        <strain evidence="15">CHS0354</strain>
    </source>
</reference>
<evidence type="ECO:0000259" key="14">
    <source>
        <dbReference type="Pfam" id="PF05191"/>
    </source>
</evidence>
<dbReference type="PRINTS" id="PR00303">
    <property type="entry name" value="SECYTRNLCASE"/>
</dbReference>
<dbReference type="InterPro" id="IPR036193">
    <property type="entry name" value="ADK_active_lid_dom_sf"/>
</dbReference>
<evidence type="ECO:0000256" key="11">
    <source>
        <dbReference type="ARBA" id="ARBA00023010"/>
    </source>
</evidence>
<accession>A0AAE0SQA6</accession>
<dbReference type="SUPFAM" id="SSF52540">
    <property type="entry name" value="P-loop containing nucleoside triphosphate hydrolases"/>
    <property type="match status" value="1"/>
</dbReference>
<keyword evidence="9" id="KW-0653">Protein transport</keyword>
<proteinExistence type="inferred from homology"/>
<reference evidence="15" key="3">
    <citation type="submission" date="2023-05" db="EMBL/GenBank/DDBJ databases">
        <authorList>
            <person name="Smith C.H."/>
        </authorList>
    </citation>
    <scope>NUCLEOTIDE SEQUENCE</scope>
    <source>
        <strain evidence="15">CHS0354</strain>
        <tissue evidence="15">Mantle</tissue>
    </source>
</reference>
<reference evidence="15" key="2">
    <citation type="journal article" date="2021" name="Genome Biol. Evol.">
        <title>Developing a high-quality reference genome for a parasitic bivalve with doubly uniparental inheritance (Bivalvia: Unionida).</title>
        <authorList>
            <person name="Smith C.H."/>
        </authorList>
    </citation>
    <scope>NUCLEOTIDE SEQUENCE</scope>
    <source>
        <strain evidence="15">CHS0354</strain>
        <tissue evidence="15">Mantle</tissue>
    </source>
</reference>
<dbReference type="SUPFAM" id="SSF57774">
    <property type="entry name" value="Microbial and mitochondrial ADK, insert 'zinc finger' domain"/>
    <property type="match status" value="1"/>
</dbReference>
<evidence type="ECO:0000256" key="10">
    <source>
        <dbReference type="ARBA" id="ARBA00022989"/>
    </source>
</evidence>
<feature type="transmembrane region" description="Helical" evidence="13">
    <location>
        <begin position="31"/>
        <end position="49"/>
    </location>
</feature>